<proteinExistence type="predicted"/>
<evidence type="ECO:0000313" key="1">
    <source>
        <dbReference type="EMBL" id="PNT73067.1"/>
    </source>
</evidence>
<dbReference type="Proteomes" id="UP000008810">
    <property type="component" value="Chromosome 2"/>
</dbReference>
<evidence type="ECO:0000313" key="2">
    <source>
        <dbReference type="EnsemblPlants" id="PNT73067"/>
    </source>
</evidence>
<dbReference type="Gramene" id="PNT73067">
    <property type="protein sequence ID" value="PNT73067"/>
    <property type="gene ID" value="BRADI_2g53023v3"/>
</dbReference>
<sequence>MDGYLHGPYAGAGKSVLHSGLCDVGSSKPPAGMMALPALLAPVTPEVLADADGLAASCSLFSLPAGACDVAPAGLPETLSETIRAKLQKVVEAYLLTGPAI</sequence>
<evidence type="ECO:0000313" key="3">
    <source>
        <dbReference type="Proteomes" id="UP000008810"/>
    </source>
</evidence>
<dbReference type="EnsemblPlants" id="PNT73067">
    <property type="protein sequence ID" value="PNT73067"/>
    <property type="gene ID" value="BRADI_2g53023v3"/>
</dbReference>
<reference evidence="1 2" key="1">
    <citation type="journal article" date="2010" name="Nature">
        <title>Genome sequencing and analysis of the model grass Brachypodium distachyon.</title>
        <authorList>
            <consortium name="International Brachypodium Initiative"/>
        </authorList>
    </citation>
    <scope>NUCLEOTIDE SEQUENCE [LARGE SCALE GENOMIC DNA]</scope>
    <source>
        <strain evidence="1 2">Bd21</strain>
    </source>
</reference>
<accession>A0A2K2DFM3</accession>
<keyword evidence="3" id="KW-1185">Reference proteome</keyword>
<organism evidence="1">
    <name type="scientific">Brachypodium distachyon</name>
    <name type="common">Purple false brome</name>
    <name type="synonym">Trachynia distachya</name>
    <dbReference type="NCBI Taxonomy" id="15368"/>
    <lineage>
        <taxon>Eukaryota</taxon>
        <taxon>Viridiplantae</taxon>
        <taxon>Streptophyta</taxon>
        <taxon>Embryophyta</taxon>
        <taxon>Tracheophyta</taxon>
        <taxon>Spermatophyta</taxon>
        <taxon>Magnoliopsida</taxon>
        <taxon>Liliopsida</taxon>
        <taxon>Poales</taxon>
        <taxon>Poaceae</taxon>
        <taxon>BOP clade</taxon>
        <taxon>Pooideae</taxon>
        <taxon>Stipodae</taxon>
        <taxon>Brachypodieae</taxon>
        <taxon>Brachypodium</taxon>
    </lineage>
</organism>
<name>A0A2K2DFM3_BRADI</name>
<gene>
    <name evidence="1" type="ORF">BRADI_2g53023v3</name>
</gene>
<dbReference type="AlphaFoldDB" id="A0A2K2DFM3"/>
<reference evidence="1" key="2">
    <citation type="submission" date="2017-06" db="EMBL/GenBank/DDBJ databases">
        <title>WGS assembly of Brachypodium distachyon.</title>
        <authorList>
            <consortium name="The International Brachypodium Initiative"/>
            <person name="Lucas S."/>
            <person name="Harmon-Smith M."/>
            <person name="Lail K."/>
            <person name="Tice H."/>
            <person name="Grimwood J."/>
            <person name="Bruce D."/>
            <person name="Barry K."/>
            <person name="Shu S."/>
            <person name="Lindquist E."/>
            <person name="Wang M."/>
            <person name="Pitluck S."/>
            <person name="Vogel J.P."/>
            <person name="Garvin D.F."/>
            <person name="Mockler T.C."/>
            <person name="Schmutz J."/>
            <person name="Rokhsar D."/>
            <person name="Bevan M.W."/>
        </authorList>
    </citation>
    <scope>NUCLEOTIDE SEQUENCE</scope>
    <source>
        <strain evidence="1">Bd21</strain>
    </source>
</reference>
<dbReference type="InParanoid" id="A0A2K2DFM3"/>
<protein>
    <submittedName>
        <fullName evidence="1 2">Uncharacterized protein</fullName>
    </submittedName>
</protein>
<reference evidence="2" key="3">
    <citation type="submission" date="2018-08" db="UniProtKB">
        <authorList>
            <consortium name="EnsemblPlants"/>
        </authorList>
    </citation>
    <scope>IDENTIFICATION</scope>
    <source>
        <strain evidence="2">cv. Bd21</strain>
    </source>
</reference>
<dbReference type="EMBL" id="CM000881">
    <property type="protein sequence ID" value="PNT73067.1"/>
    <property type="molecule type" value="Genomic_DNA"/>
</dbReference>